<organism evidence="2 3">
    <name type="scientific">Oculimacula yallundae</name>
    <dbReference type="NCBI Taxonomy" id="86028"/>
    <lineage>
        <taxon>Eukaryota</taxon>
        <taxon>Fungi</taxon>
        <taxon>Dikarya</taxon>
        <taxon>Ascomycota</taxon>
        <taxon>Pezizomycotina</taxon>
        <taxon>Leotiomycetes</taxon>
        <taxon>Helotiales</taxon>
        <taxon>Ploettnerulaceae</taxon>
        <taxon>Oculimacula</taxon>
    </lineage>
</organism>
<proteinExistence type="predicted"/>
<dbReference type="Proteomes" id="UP001595075">
    <property type="component" value="Unassembled WGS sequence"/>
</dbReference>
<evidence type="ECO:0000313" key="2">
    <source>
        <dbReference type="EMBL" id="KAL2066991.1"/>
    </source>
</evidence>
<gene>
    <name evidence="2" type="ORF">VTL71DRAFT_1415</name>
</gene>
<accession>A0ABR4CCI8</accession>
<evidence type="ECO:0000313" key="3">
    <source>
        <dbReference type="Proteomes" id="UP001595075"/>
    </source>
</evidence>
<sequence>MSSTTTTFLNEKDCSLLSETPKSSFDSKRTSSTEHKDSLVRRIGRGIKKHAKEHHESVNGAFYAYYGAPIQPSRGGFEGGK</sequence>
<feature type="non-terminal residue" evidence="2">
    <location>
        <position position="81"/>
    </location>
</feature>
<protein>
    <submittedName>
        <fullName evidence="2">Uncharacterized protein</fullName>
    </submittedName>
</protein>
<name>A0ABR4CCI8_9HELO</name>
<dbReference type="EMBL" id="JAZHXI010000010">
    <property type="protein sequence ID" value="KAL2066991.1"/>
    <property type="molecule type" value="Genomic_DNA"/>
</dbReference>
<evidence type="ECO:0000256" key="1">
    <source>
        <dbReference type="SAM" id="MobiDB-lite"/>
    </source>
</evidence>
<feature type="region of interest" description="Disordered" evidence="1">
    <location>
        <begin position="18"/>
        <end position="38"/>
    </location>
</feature>
<keyword evidence="3" id="KW-1185">Reference proteome</keyword>
<comment type="caution">
    <text evidence="2">The sequence shown here is derived from an EMBL/GenBank/DDBJ whole genome shotgun (WGS) entry which is preliminary data.</text>
</comment>
<feature type="compositionally biased region" description="Basic and acidic residues" evidence="1">
    <location>
        <begin position="25"/>
        <end position="38"/>
    </location>
</feature>
<reference evidence="2 3" key="1">
    <citation type="journal article" date="2024" name="Commun. Biol.">
        <title>Comparative genomic analysis of thermophilic fungi reveals convergent evolutionary adaptations and gene losses.</title>
        <authorList>
            <person name="Steindorff A.S."/>
            <person name="Aguilar-Pontes M.V."/>
            <person name="Robinson A.J."/>
            <person name="Andreopoulos B."/>
            <person name="LaButti K."/>
            <person name="Kuo A."/>
            <person name="Mondo S."/>
            <person name="Riley R."/>
            <person name="Otillar R."/>
            <person name="Haridas S."/>
            <person name="Lipzen A."/>
            <person name="Grimwood J."/>
            <person name="Schmutz J."/>
            <person name="Clum A."/>
            <person name="Reid I.D."/>
            <person name="Moisan M.C."/>
            <person name="Butler G."/>
            <person name="Nguyen T.T.M."/>
            <person name="Dewar K."/>
            <person name="Conant G."/>
            <person name="Drula E."/>
            <person name="Henrissat B."/>
            <person name="Hansel C."/>
            <person name="Singer S."/>
            <person name="Hutchinson M.I."/>
            <person name="de Vries R.P."/>
            <person name="Natvig D.O."/>
            <person name="Powell A.J."/>
            <person name="Tsang A."/>
            <person name="Grigoriev I.V."/>
        </authorList>
    </citation>
    <scope>NUCLEOTIDE SEQUENCE [LARGE SCALE GENOMIC DNA]</scope>
    <source>
        <strain evidence="2 3">CBS 494.80</strain>
    </source>
</reference>